<name>A0A167HWU0_9GAMM</name>
<comment type="caution">
    <text evidence="1">The sequence shown here is derived from an EMBL/GenBank/DDBJ whole genome shotgun (WGS) entry which is preliminary data.</text>
</comment>
<dbReference type="EMBL" id="AUYC01000073">
    <property type="protein sequence ID" value="KZN58609.1"/>
    <property type="molecule type" value="Genomic_DNA"/>
</dbReference>
<protein>
    <submittedName>
        <fullName evidence="1">Uncharacterized protein</fullName>
    </submittedName>
</protein>
<evidence type="ECO:0000313" key="2">
    <source>
        <dbReference type="Proteomes" id="UP000076486"/>
    </source>
</evidence>
<reference evidence="1 2" key="1">
    <citation type="submission" date="2013-07" db="EMBL/GenBank/DDBJ databases">
        <title>Comparative Genomic and Metabolomic Analysis of Twelve Strains of Pseudoalteromonas luteoviolacea.</title>
        <authorList>
            <person name="Vynne N.G."/>
            <person name="Mansson M."/>
            <person name="Gram L."/>
        </authorList>
    </citation>
    <scope>NUCLEOTIDE SEQUENCE [LARGE SCALE GENOMIC DNA]</scope>
    <source>
        <strain evidence="1 2">CPMOR-1</strain>
    </source>
</reference>
<dbReference type="AlphaFoldDB" id="A0A167HWU0"/>
<gene>
    <name evidence="1" type="ORF">N473_04050</name>
</gene>
<dbReference type="Proteomes" id="UP000076486">
    <property type="component" value="Unassembled WGS sequence"/>
</dbReference>
<accession>A0A167HWU0</accession>
<dbReference type="RefSeq" id="WP_155735710.1">
    <property type="nucleotide sequence ID" value="NZ_AUYC01000073.1"/>
</dbReference>
<organism evidence="1 2">
    <name type="scientific">Pseudoalteromonas luteoviolacea CPMOR-1</name>
    <dbReference type="NCBI Taxonomy" id="1365248"/>
    <lineage>
        <taxon>Bacteria</taxon>
        <taxon>Pseudomonadati</taxon>
        <taxon>Pseudomonadota</taxon>
        <taxon>Gammaproteobacteria</taxon>
        <taxon>Alteromonadales</taxon>
        <taxon>Pseudoalteromonadaceae</taxon>
        <taxon>Pseudoalteromonas</taxon>
    </lineage>
</organism>
<dbReference type="PATRIC" id="fig|1365248.3.peg.4747"/>
<sequence>MSIAIQDIPLKEHTNVINDALGLSPYAKSLGKFIQHCATPMTIAIEGD</sequence>
<evidence type="ECO:0000313" key="1">
    <source>
        <dbReference type="EMBL" id="KZN58609.1"/>
    </source>
</evidence>
<proteinExistence type="predicted"/>